<dbReference type="STRING" id="1041146.GCA_000427985_03493"/>
<reference evidence="4" key="4">
    <citation type="submission" date="2022-09" db="EMBL/GenBank/DDBJ databases">
        <title>Australian commercial rhizobial inoculants.</title>
        <authorList>
            <person name="Kohlmeier M.G."/>
            <person name="O'Hara G.W."/>
            <person name="Colombi E."/>
            <person name="Ramsay J.P."/>
            <person name="Terpolilli J."/>
        </authorList>
    </citation>
    <scope>NUCLEOTIDE SEQUENCE</scope>
    <source>
        <strain evidence="4">WSM1592</strain>
    </source>
</reference>
<evidence type="ECO:0000313" key="4">
    <source>
        <dbReference type="EMBL" id="UWU13695.1"/>
    </source>
</evidence>
<feature type="domain" description="BON" evidence="1">
    <location>
        <begin position="21"/>
        <end position="88"/>
    </location>
</feature>
<evidence type="ECO:0000259" key="1">
    <source>
        <dbReference type="PROSITE" id="PS50914"/>
    </source>
</evidence>
<evidence type="ECO:0000313" key="5">
    <source>
        <dbReference type="Proteomes" id="UP000232164"/>
    </source>
</evidence>
<name>A0A2N0D8Y5_RHISU</name>
<dbReference type="PROSITE" id="PS50914">
    <property type="entry name" value="BON"/>
    <property type="match status" value="1"/>
</dbReference>
<dbReference type="EMBL" id="SMBH01000020">
    <property type="protein sequence ID" value="TCU10509.1"/>
    <property type="molecule type" value="Genomic_DNA"/>
</dbReference>
<dbReference type="Proteomes" id="UP000294576">
    <property type="component" value="Unassembled WGS sequence"/>
</dbReference>
<dbReference type="Pfam" id="PF04972">
    <property type="entry name" value="BON"/>
    <property type="match status" value="1"/>
</dbReference>
<dbReference type="EMBL" id="CP104143">
    <property type="protein sequence ID" value="UWU13695.1"/>
    <property type="molecule type" value="Genomic_DNA"/>
</dbReference>
<dbReference type="Gene3D" id="3.30.1340.30">
    <property type="match status" value="1"/>
</dbReference>
<reference evidence="2 5" key="2">
    <citation type="submission" date="2017-12" db="EMBL/GenBank/DDBJ databases">
        <title>Genome sequence of Rhizobium sullae HCNT1 isolated from Sulla coronaria nodules and featuring peculiar denitrification phenotypes.</title>
        <authorList>
            <person name="De Diego-Diaz B."/>
            <person name="Treu L."/>
            <person name="Campanaro S."/>
            <person name="Da Silva Duarte V."/>
            <person name="Basaglia M."/>
            <person name="Favaro L."/>
            <person name="Casella S."/>
            <person name="Squartini A."/>
        </authorList>
    </citation>
    <scope>NUCLEOTIDE SEQUENCE [LARGE SCALE GENOMIC DNA]</scope>
    <source>
        <strain evidence="2 5">HCNT1</strain>
    </source>
</reference>
<keyword evidence="7" id="KW-1185">Reference proteome</keyword>
<dbReference type="OrthoDB" id="8278243at2"/>
<dbReference type="InterPro" id="IPR007055">
    <property type="entry name" value="BON_dom"/>
</dbReference>
<reference evidence="2 5" key="1">
    <citation type="submission" date="2017-11" db="EMBL/GenBank/DDBJ databases">
        <authorList>
            <person name="Han C.G."/>
        </authorList>
    </citation>
    <scope>NUCLEOTIDE SEQUENCE [LARGE SCALE GENOMIC DNA]</scope>
    <source>
        <strain evidence="2 5">HCNT1</strain>
    </source>
</reference>
<dbReference type="RefSeq" id="WP_027512374.1">
    <property type="nucleotide sequence ID" value="NZ_CP104143.1"/>
</dbReference>
<proteinExistence type="predicted"/>
<dbReference type="Proteomes" id="UP001060123">
    <property type="component" value="Chromosome"/>
</dbReference>
<sequence length="88" mass="8921">MIFKEATFHGKQPGIAAESVDHASLERAVAGALATAGGIDASDVEVTAEGDDIVLTGTVGTVDEIERATAVARGVPGVHAVRNRILLG</sequence>
<gene>
    <name evidence="2" type="ORF">CWR43_15765</name>
    <name evidence="3" type="ORF">EV132_1204</name>
    <name evidence="4" type="ORF">N2599_16385</name>
</gene>
<evidence type="ECO:0000313" key="3">
    <source>
        <dbReference type="EMBL" id="TCU10509.1"/>
    </source>
</evidence>
<dbReference type="AlphaFoldDB" id="A0A2N0D8Y5"/>
<dbReference type="Proteomes" id="UP000232164">
    <property type="component" value="Unassembled WGS sequence"/>
</dbReference>
<reference evidence="3 6" key="3">
    <citation type="submission" date="2019-03" db="EMBL/GenBank/DDBJ databases">
        <title>Genomic Encyclopedia of Type Strains, Phase IV (KMG-V): Genome sequencing to study the core and pangenomes of soil and plant-associated prokaryotes.</title>
        <authorList>
            <person name="Whitman W."/>
        </authorList>
    </citation>
    <scope>NUCLEOTIDE SEQUENCE [LARGE SCALE GENOMIC DNA]</scope>
    <source>
        <strain evidence="3 6">Hc14</strain>
    </source>
</reference>
<dbReference type="EMBL" id="PIQN01000010">
    <property type="protein sequence ID" value="PKA42573.1"/>
    <property type="molecule type" value="Genomic_DNA"/>
</dbReference>
<evidence type="ECO:0000313" key="2">
    <source>
        <dbReference type="EMBL" id="PKA42573.1"/>
    </source>
</evidence>
<evidence type="ECO:0000313" key="6">
    <source>
        <dbReference type="Proteomes" id="UP000294576"/>
    </source>
</evidence>
<evidence type="ECO:0000313" key="7">
    <source>
        <dbReference type="Proteomes" id="UP001060123"/>
    </source>
</evidence>
<protein>
    <submittedName>
        <fullName evidence="2">BON domain-containing protein</fullName>
    </submittedName>
</protein>
<accession>A0A2N0D8Y5</accession>
<organism evidence="2 5">
    <name type="scientific">Rhizobium sullae</name>
    <name type="common">Rhizobium hedysari</name>
    <dbReference type="NCBI Taxonomy" id="50338"/>
    <lineage>
        <taxon>Bacteria</taxon>
        <taxon>Pseudomonadati</taxon>
        <taxon>Pseudomonadota</taxon>
        <taxon>Alphaproteobacteria</taxon>
        <taxon>Hyphomicrobiales</taxon>
        <taxon>Rhizobiaceae</taxon>
        <taxon>Rhizobium/Agrobacterium group</taxon>
        <taxon>Rhizobium</taxon>
    </lineage>
</organism>